<keyword evidence="2" id="KW-1133">Transmembrane helix</keyword>
<dbReference type="Proteomes" id="UP000031572">
    <property type="component" value="Unassembled WGS sequence"/>
</dbReference>
<sequence length="181" mass="18489">MEISAARLIILAGVIAASVCHDIRAKRIPNRVIIFGALAGLASSVLPGSIGLAQSLGGLGMGLAMLMPLYALRAMGAGDVKLMAVAGAFLGIETTFFSALFAFAAGGLLALVYSAYAGAFGQTMRNLKMFIFHSAVRVAGGRLPNAGDMALGGERMPYSLAIAGGVGTYLAVRFYTAGVLV</sequence>
<dbReference type="GO" id="GO:0004190">
    <property type="term" value="F:aspartic-type endopeptidase activity"/>
    <property type="evidence" value="ECO:0007669"/>
    <property type="project" value="InterPro"/>
</dbReference>
<evidence type="ECO:0000313" key="4">
    <source>
        <dbReference type="EMBL" id="KIF80219.1"/>
    </source>
</evidence>
<dbReference type="InterPro" id="IPR050882">
    <property type="entry name" value="Prepilin_peptidase/N-MTase"/>
</dbReference>
<accession>A0A0C2BJM9</accession>
<dbReference type="RefSeq" id="WP_040039135.1">
    <property type="nucleotide sequence ID" value="NZ_JWJG01000028.1"/>
</dbReference>
<keyword evidence="2" id="KW-0812">Transmembrane</keyword>
<dbReference type="Gene3D" id="1.20.120.1220">
    <property type="match status" value="1"/>
</dbReference>
<gene>
    <name evidence="4" type="ORF">TSA66_04400</name>
</gene>
<dbReference type="PANTHER" id="PTHR30487">
    <property type="entry name" value="TYPE 4 PREPILIN-LIKE PROTEINS LEADER PEPTIDE-PROCESSING ENZYME"/>
    <property type="match status" value="1"/>
</dbReference>
<evidence type="ECO:0000256" key="2">
    <source>
        <dbReference type="SAM" id="Phobius"/>
    </source>
</evidence>
<keyword evidence="2" id="KW-0472">Membrane</keyword>
<keyword evidence="5" id="KW-1185">Reference proteome</keyword>
<comment type="caution">
    <text evidence="4">The sequence shown here is derived from an EMBL/GenBank/DDBJ whole genome shotgun (WGS) entry which is preliminary data.</text>
</comment>
<protein>
    <recommendedName>
        <fullName evidence="3">Prepilin type IV endopeptidase peptidase domain-containing protein</fullName>
    </recommendedName>
</protein>
<evidence type="ECO:0000259" key="3">
    <source>
        <dbReference type="Pfam" id="PF01478"/>
    </source>
</evidence>
<evidence type="ECO:0000256" key="1">
    <source>
        <dbReference type="ARBA" id="ARBA00005801"/>
    </source>
</evidence>
<comment type="similarity">
    <text evidence="1">Belongs to the peptidase A24 family.</text>
</comment>
<dbReference type="OrthoDB" id="5508079at2"/>
<feature type="transmembrane region" description="Helical" evidence="2">
    <location>
        <begin position="96"/>
        <end position="119"/>
    </location>
</feature>
<dbReference type="Pfam" id="PF01478">
    <property type="entry name" value="Peptidase_A24"/>
    <property type="match status" value="1"/>
</dbReference>
<feature type="transmembrane region" description="Helical" evidence="2">
    <location>
        <begin position="32"/>
        <end position="52"/>
    </location>
</feature>
<reference evidence="4 5" key="1">
    <citation type="submission" date="2014-12" db="EMBL/GenBank/DDBJ databases">
        <title>Denitrispirillum autotrophicum gen. nov., sp. nov., Denitrifying, Facultatively Autotrophic Bacteria Isolated from Rice Paddy Soil.</title>
        <authorList>
            <person name="Ishii S."/>
            <person name="Ashida N."/>
            <person name="Ohno H."/>
            <person name="Otsuka S."/>
            <person name="Yokota A."/>
            <person name="Senoo K."/>
        </authorList>
    </citation>
    <scope>NUCLEOTIDE SEQUENCE [LARGE SCALE GENOMIC DNA]</scope>
    <source>
        <strain evidence="4 5">TSA66</strain>
    </source>
</reference>
<feature type="domain" description="Prepilin type IV endopeptidase peptidase" evidence="3">
    <location>
        <begin position="10"/>
        <end position="111"/>
    </location>
</feature>
<dbReference type="GO" id="GO:0006465">
    <property type="term" value="P:signal peptide processing"/>
    <property type="evidence" value="ECO:0007669"/>
    <property type="project" value="TreeGrafter"/>
</dbReference>
<name>A0A0C2BJM9_9BURK</name>
<dbReference type="EMBL" id="JWJG01000028">
    <property type="protein sequence ID" value="KIF80219.1"/>
    <property type="molecule type" value="Genomic_DNA"/>
</dbReference>
<organism evidence="4 5">
    <name type="scientific">Noviherbaspirillum autotrophicum</name>
    <dbReference type="NCBI Taxonomy" id="709839"/>
    <lineage>
        <taxon>Bacteria</taxon>
        <taxon>Pseudomonadati</taxon>
        <taxon>Pseudomonadota</taxon>
        <taxon>Betaproteobacteria</taxon>
        <taxon>Burkholderiales</taxon>
        <taxon>Oxalobacteraceae</taxon>
        <taxon>Noviherbaspirillum</taxon>
    </lineage>
</organism>
<dbReference type="InterPro" id="IPR000045">
    <property type="entry name" value="Prepilin_IV_endopep_pep"/>
</dbReference>
<evidence type="ECO:0000313" key="5">
    <source>
        <dbReference type="Proteomes" id="UP000031572"/>
    </source>
</evidence>
<dbReference type="PANTHER" id="PTHR30487:SF0">
    <property type="entry name" value="PREPILIN LEADER PEPTIDASE_N-METHYLTRANSFERASE-RELATED"/>
    <property type="match status" value="1"/>
</dbReference>
<dbReference type="GO" id="GO:0005886">
    <property type="term" value="C:plasma membrane"/>
    <property type="evidence" value="ECO:0007669"/>
    <property type="project" value="TreeGrafter"/>
</dbReference>
<proteinExistence type="inferred from homology"/>
<dbReference type="STRING" id="709839.TSA66_04400"/>
<dbReference type="AlphaFoldDB" id="A0A0C2BJM9"/>